<dbReference type="EMBL" id="LAZR01056654">
    <property type="protein sequence ID" value="KKK73724.1"/>
    <property type="molecule type" value="Genomic_DNA"/>
</dbReference>
<organism evidence="1">
    <name type="scientific">marine sediment metagenome</name>
    <dbReference type="NCBI Taxonomy" id="412755"/>
    <lineage>
        <taxon>unclassified sequences</taxon>
        <taxon>metagenomes</taxon>
        <taxon>ecological metagenomes</taxon>
    </lineage>
</organism>
<feature type="non-terminal residue" evidence="1">
    <location>
        <position position="1"/>
    </location>
</feature>
<reference evidence="1" key="1">
    <citation type="journal article" date="2015" name="Nature">
        <title>Complex archaea that bridge the gap between prokaryotes and eukaryotes.</title>
        <authorList>
            <person name="Spang A."/>
            <person name="Saw J.H."/>
            <person name="Jorgensen S.L."/>
            <person name="Zaremba-Niedzwiedzka K."/>
            <person name="Martijn J."/>
            <person name="Lind A.E."/>
            <person name="van Eijk R."/>
            <person name="Schleper C."/>
            <person name="Guy L."/>
            <person name="Ettema T.J."/>
        </authorList>
    </citation>
    <scope>NUCLEOTIDE SEQUENCE</scope>
</reference>
<name>A0A0F9A562_9ZZZZ</name>
<protein>
    <submittedName>
        <fullName evidence="1">Uncharacterized protein</fullName>
    </submittedName>
</protein>
<accession>A0A0F9A562</accession>
<comment type="caution">
    <text evidence="1">The sequence shown here is derived from an EMBL/GenBank/DDBJ whole genome shotgun (WGS) entry which is preliminary data.</text>
</comment>
<dbReference type="AlphaFoldDB" id="A0A0F9A562"/>
<sequence>AGQIALEVRDLLEGLEQKLEEKVYELISKTCGELEDLACEVGSRNDELQDRDDQ</sequence>
<proteinExistence type="predicted"/>
<gene>
    <name evidence="1" type="ORF">LCGC14_2890940</name>
</gene>
<evidence type="ECO:0000313" key="1">
    <source>
        <dbReference type="EMBL" id="KKK73724.1"/>
    </source>
</evidence>